<feature type="transmembrane region" description="Helical" evidence="16">
    <location>
        <begin position="187"/>
        <end position="212"/>
    </location>
</feature>
<comment type="subcellular location">
    <subcellularLocation>
        <location evidence="2">Cell inner membrane</location>
        <topology evidence="2">Multi-pass membrane protein</topology>
    </subcellularLocation>
</comment>
<keyword evidence="8 16" id="KW-0812">Transmembrane</keyword>
<dbReference type="CDD" id="cd00082">
    <property type="entry name" value="HisKA"/>
    <property type="match status" value="1"/>
</dbReference>
<keyword evidence="5" id="KW-0997">Cell inner membrane</keyword>
<dbReference type="PRINTS" id="PR00344">
    <property type="entry name" value="BCTRLSENSOR"/>
</dbReference>
<dbReference type="PANTHER" id="PTHR44936:SF5">
    <property type="entry name" value="SENSOR HISTIDINE KINASE ENVZ"/>
    <property type="match status" value="1"/>
</dbReference>
<feature type="domain" description="HAMP" evidence="18">
    <location>
        <begin position="213"/>
        <end position="263"/>
    </location>
</feature>
<dbReference type="SUPFAM" id="SSF55874">
    <property type="entry name" value="ATPase domain of HSP90 chaperone/DNA topoisomerase II/histidine kinase"/>
    <property type="match status" value="1"/>
</dbReference>
<dbReference type="InterPro" id="IPR004358">
    <property type="entry name" value="Sig_transdc_His_kin-like_C"/>
</dbReference>
<evidence type="ECO:0000256" key="5">
    <source>
        <dbReference type="ARBA" id="ARBA00022519"/>
    </source>
</evidence>
<dbReference type="InterPro" id="IPR003594">
    <property type="entry name" value="HATPase_dom"/>
</dbReference>
<dbReference type="SUPFAM" id="SSF47384">
    <property type="entry name" value="Homodimeric domain of signal transducing histidine kinase"/>
    <property type="match status" value="1"/>
</dbReference>
<accession>A0ABW6ZYU1</accession>
<evidence type="ECO:0000313" key="20">
    <source>
        <dbReference type="Proteomes" id="UP001604002"/>
    </source>
</evidence>
<proteinExistence type="predicted"/>
<dbReference type="CDD" id="cd00075">
    <property type="entry name" value="HATPase"/>
    <property type="match status" value="1"/>
</dbReference>
<evidence type="ECO:0000256" key="12">
    <source>
        <dbReference type="ARBA" id="ARBA00022989"/>
    </source>
</evidence>
<evidence type="ECO:0000256" key="4">
    <source>
        <dbReference type="ARBA" id="ARBA00022475"/>
    </source>
</evidence>
<dbReference type="PROSITE" id="PS50885">
    <property type="entry name" value="HAMP"/>
    <property type="match status" value="1"/>
</dbReference>
<name>A0ABW6ZYU1_9HYPH</name>
<dbReference type="Gene3D" id="3.30.565.10">
    <property type="entry name" value="Histidine kinase-like ATPase, C-terminal domain"/>
    <property type="match status" value="1"/>
</dbReference>
<dbReference type="InterPro" id="IPR003660">
    <property type="entry name" value="HAMP_dom"/>
</dbReference>
<evidence type="ECO:0000256" key="16">
    <source>
        <dbReference type="SAM" id="Phobius"/>
    </source>
</evidence>
<dbReference type="SMART" id="SM00387">
    <property type="entry name" value="HATPase_c"/>
    <property type="match status" value="1"/>
</dbReference>
<dbReference type="EC" id="2.7.13.3" evidence="3"/>
<keyword evidence="10" id="KW-0418">Kinase</keyword>
<dbReference type="Gene3D" id="1.10.287.130">
    <property type="match status" value="1"/>
</dbReference>
<keyword evidence="20" id="KW-1185">Reference proteome</keyword>
<dbReference type="InterPro" id="IPR050980">
    <property type="entry name" value="2C_sensor_his_kinase"/>
</dbReference>
<keyword evidence="6" id="KW-0597">Phosphoprotein</keyword>
<evidence type="ECO:0000256" key="1">
    <source>
        <dbReference type="ARBA" id="ARBA00000085"/>
    </source>
</evidence>
<reference evidence="19 20" key="1">
    <citation type="submission" date="2024-02" db="EMBL/GenBank/DDBJ databases">
        <title>Expansion and revision of Xanthobacter and proposal of Roseixanthobacter gen. nov.</title>
        <authorList>
            <person name="Soltysiak M.P.M."/>
            <person name="Jalihal A."/>
            <person name="Ory A."/>
            <person name="Chrisophersen C."/>
            <person name="Lee A.D."/>
            <person name="Boulton J."/>
            <person name="Springer M."/>
        </authorList>
    </citation>
    <scope>NUCLEOTIDE SEQUENCE [LARGE SCALE GENOMIC DNA]</scope>
    <source>
        <strain evidence="19 20">23A</strain>
    </source>
</reference>
<dbReference type="InterPro" id="IPR036097">
    <property type="entry name" value="HisK_dim/P_sf"/>
</dbReference>
<dbReference type="Proteomes" id="UP001604002">
    <property type="component" value="Unassembled WGS sequence"/>
</dbReference>
<feature type="domain" description="Histidine kinase" evidence="17">
    <location>
        <begin position="271"/>
        <end position="469"/>
    </location>
</feature>
<evidence type="ECO:0000256" key="15">
    <source>
        <dbReference type="SAM" id="MobiDB-lite"/>
    </source>
</evidence>
<dbReference type="Pfam" id="PF00512">
    <property type="entry name" value="HisKA"/>
    <property type="match status" value="1"/>
</dbReference>
<gene>
    <name evidence="19" type="ORF">V5F32_17280</name>
</gene>
<dbReference type="EMBL" id="JBAFVH010000009">
    <property type="protein sequence ID" value="MFG1373932.1"/>
    <property type="molecule type" value="Genomic_DNA"/>
</dbReference>
<dbReference type="Pfam" id="PF00672">
    <property type="entry name" value="HAMP"/>
    <property type="match status" value="1"/>
</dbReference>
<evidence type="ECO:0000256" key="7">
    <source>
        <dbReference type="ARBA" id="ARBA00022679"/>
    </source>
</evidence>
<keyword evidence="4" id="KW-1003">Cell membrane</keyword>
<evidence type="ECO:0000256" key="13">
    <source>
        <dbReference type="ARBA" id="ARBA00023012"/>
    </source>
</evidence>
<dbReference type="GO" id="GO:0005524">
    <property type="term" value="F:ATP binding"/>
    <property type="evidence" value="ECO:0007669"/>
    <property type="project" value="UniProtKB-KW"/>
</dbReference>
<dbReference type="InterPro" id="IPR036890">
    <property type="entry name" value="HATPase_C_sf"/>
</dbReference>
<keyword evidence="7" id="KW-0808">Transferase</keyword>
<comment type="catalytic activity">
    <reaction evidence="1">
        <text>ATP + protein L-histidine = ADP + protein N-phospho-L-histidine.</text>
        <dbReference type="EC" id="2.7.13.3"/>
    </reaction>
</comment>
<keyword evidence="12 16" id="KW-1133">Transmembrane helix</keyword>
<evidence type="ECO:0000259" key="17">
    <source>
        <dbReference type="PROSITE" id="PS50109"/>
    </source>
</evidence>
<dbReference type="CDD" id="cd06225">
    <property type="entry name" value="HAMP"/>
    <property type="match status" value="1"/>
</dbReference>
<dbReference type="PANTHER" id="PTHR44936">
    <property type="entry name" value="SENSOR PROTEIN CREC"/>
    <property type="match status" value="1"/>
</dbReference>
<dbReference type="SMART" id="SM00304">
    <property type="entry name" value="HAMP"/>
    <property type="match status" value="1"/>
</dbReference>
<evidence type="ECO:0000256" key="2">
    <source>
        <dbReference type="ARBA" id="ARBA00004429"/>
    </source>
</evidence>
<evidence type="ECO:0000256" key="14">
    <source>
        <dbReference type="ARBA" id="ARBA00023136"/>
    </source>
</evidence>
<evidence type="ECO:0000256" key="11">
    <source>
        <dbReference type="ARBA" id="ARBA00022840"/>
    </source>
</evidence>
<evidence type="ECO:0000256" key="6">
    <source>
        <dbReference type="ARBA" id="ARBA00022553"/>
    </source>
</evidence>
<keyword evidence="11 19" id="KW-0067">ATP-binding</keyword>
<dbReference type="SMART" id="SM00388">
    <property type="entry name" value="HisKA"/>
    <property type="match status" value="1"/>
</dbReference>
<evidence type="ECO:0000256" key="3">
    <source>
        <dbReference type="ARBA" id="ARBA00012438"/>
    </source>
</evidence>
<evidence type="ECO:0000313" key="19">
    <source>
        <dbReference type="EMBL" id="MFG1373932.1"/>
    </source>
</evidence>
<organism evidence="19 20">
    <name type="scientific">Xanthobacter oligotrophicus</name>
    <dbReference type="NCBI Taxonomy" id="2607286"/>
    <lineage>
        <taxon>Bacteria</taxon>
        <taxon>Pseudomonadati</taxon>
        <taxon>Pseudomonadota</taxon>
        <taxon>Alphaproteobacteria</taxon>
        <taxon>Hyphomicrobiales</taxon>
        <taxon>Xanthobacteraceae</taxon>
        <taxon>Xanthobacter</taxon>
    </lineage>
</organism>
<evidence type="ECO:0000256" key="8">
    <source>
        <dbReference type="ARBA" id="ARBA00022692"/>
    </source>
</evidence>
<keyword evidence="14 16" id="KW-0472">Membrane</keyword>
<comment type="caution">
    <text evidence="19">The sequence shown here is derived from an EMBL/GenBank/DDBJ whole genome shotgun (WGS) entry which is preliminary data.</text>
</comment>
<dbReference type="RefSeq" id="WP_393993616.1">
    <property type="nucleotide sequence ID" value="NZ_JBAFVH010000009.1"/>
</dbReference>
<feature type="region of interest" description="Disordered" evidence="15">
    <location>
        <begin position="470"/>
        <end position="493"/>
    </location>
</feature>
<keyword evidence="9" id="KW-0547">Nucleotide-binding</keyword>
<protein>
    <recommendedName>
        <fullName evidence="3">histidine kinase</fullName>
        <ecNumber evidence="3">2.7.13.3</ecNumber>
    </recommendedName>
</protein>
<sequence length="493" mass="53938">MIRLFRRSLAARFICFTLVILALSQVVAFCISWDQHGQSLRKVAKGEMLSRCAALVRVLEATPPSLQGDILRASDTSLTRYWISPGAPRPPAEWRQAAWKELRRPLPRVQLPMHGGAGEPEQPVFQLPKEPTTGGSTEWVPLAAEVWPLPTPAKFIYLDDENGMGITAQLSNGSWLNAAFVKPGHEWFWTARSLTFLGAAGLFFCVLAVVAAQGITRPLRRLANAAEAFGRGEKIEPLPESGPDDVTAIAFNRMQERLTRFVDDRTRMFAALSHDLRTPLTSLRLRAEFVADDELREKMLGTIAEIQGMAEASLAFVRADATAEATRTVELSALVESLCDDLAEIGWDVTFEDSPKVGCRCRPDAVRRACRNLVENAVRYGERARVRVERNGDAALIVVEDDGPGIAEELKEQVFAPFFRLESSRCMETGGHGLGLAIVRTVARRHGGDVTLANRAGGLTAVFSLPLDGSGATPELEPPVRTEPLPHGLAATS</sequence>
<dbReference type="Pfam" id="PF02518">
    <property type="entry name" value="HATPase_c"/>
    <property type="match status" value="1"/>
</dbReference>
<evidence type="ECO:0000256" key="10">
    <source>
        <dbReference type="ARBA" id="ARBA00022777"/>
    </source>
</evidence>
<dbReference type="InterPro" id="IPR003661">
    <property type="entry name" value="HisK_dim/P_dom"/>
</dbReference>
<dbReference type="InterPro" id="IPR005467">
    <property type="entry name" value="His_kinase_dom"/>
</dbReference>
<keyword evidence="13" id="KW-0902">Two-component regulatory system</keyword>
<evidence type="ECO:0000259" key="18">
    <source>
        <dbReference type="PROSITE" id="PS50885"/>
    </source>
</evidence>
<evidence type="ECO:0000256" key="9">
    <source>
        <dbReference type="ARBA" id="ARBA00022741"/>
    </source>
</evidence>
<dbReference type="PROSITE" id="PS50109">
    <property type="entry name" value="HIS_KIN"/>
    <property type="match status" value="1"/>
</dbReference>